<evidence type="ECO:0000259" key="1">
    <source>
        <dbReference type="Pfam" id="PF04149"/>
    </source>
</evidence>
<gene>
    <name evidence="2" type="ORF">LX83_006163</name>
</gene>
<organism evidence="2 3">
    <name type="scientific">Goodfellowiella coeruleoviolacea</name>
    <dbReference type="NCBI Taxonomy" id="334858"/>
    <lineage>
        <taxon>Bacteria</taxon>
        <taxon>Bacillati</taxon>
        <taxon>Actinomycetota</taxon>
        <taxon>Actinomycetes</taxon>
        <taxon>Pseudonocardiales</taxon>
        <taxon>Pseudonocardiaceae</taxon>
        <taxon>Goodfellowiella</taxon>
    </lineage>
</organism>
<dbReference type="InterPro" id="IPR007278">
    <property type="entry name" value="DUF397"/>
</dbReference>
<dbReference type="RefSeq" id="WP_253777921.1">
    <property type="nucleotide sequence ID" value="NZ_JAMTCK010000017.1"/>
</dbReference>
<reference evidence="2" key="1">
    <citation type="submission" date="2022-06" db="EMBL/GenBank/DDBJ databases">
        <title>Genomic Encyclopedia of Archaeal and Bacterial Type Strains, Phase II (KMG-II): from individual species to whole genera.</title>
        <authorList>
            <person name="Goeker M."/>
        </authorList>
    </citation>
    <scope>NUCLEOTIDE SEQUENCE</scope>
    <source>
        <strain evidence="2">DSM 43935</strain>
    </source>
</reference>
<feature type="domain" description="DUF397" evidence="1">
    <location>
        <begin position="27"/>
        <end position="79"/>
    </location>
</feature>
<dbReference type="Proteomes" id="UP001206128">
    <property type="component" value="Unassembled WGS sequence"/>
</dbReference>
<accession>A0AAE3KKE4</accession>
<evidence type="ECO:0000313" key="3">
    <source>
        <dbReference type="Proteomes" id="UP001206128"/>
    </source>
</evidence>
<comment type="caution">
    <text evidence="2">The sequence shown here is derived from an EMBL/GenBank/DDBJ whole genome shotgun (WGS) entry which is preliminary data.</text>
</comment>
<evidence type="ECO:0000313" key="2">
    <source>
        <dbReference type="EMBL" id="MCP2169279.1"/>
    </source>
</evidence>
<keyword evidence="3" id="KW-1185">Reference proteome</keyword>
<proteinExistence type="predicted"/>
<feature type="domain" description="DUF397" evidence="1">
    <location>
        <begin position="7"/>
        <end position="25"/>
    </location>
</feature>
<name>A0AAE3KKE4_9PSEU</name>
<dbReference type="Pfam" id="PF04149">
    <property type="entry name" value="DUF397"/>
    <property type="match status" value="2"/>
</dbReference>
<dbReference type="AlphaFoldDB" id="A0AAE3KKE4"/>
<dbReference type="EMBL" id="JAMTCK010000017">
    <property type="protein sequence ID" value="MCP2169279.1"/>
    <property type="molecule type" value="Genomic_DNA"/>
</dbReference>
<sequence length="85" mass="8820">MTGLGPWRKSSRSQGGAHNCVELAHGSWRKTSYSGGNGGACVEVARSAKIVAIRDSKNAAGPVLAFGQAELGRFLSAVKDGRFDG</sequence>
<protein>
    <recommendedName>
        <fullName evidence="1">DUF397 domain-containing protein</fullName>
    </recommendedName>
</protein>